<accession>A0A326UL76</accession>
<keyword evidence="2" id="KW-1185">Reference proteome</keyword>
<evidence type="ECO:0000313" key="1">
    <source>
        <dbReference type="EMBL" id="PZW33083.1"/>
    </source>
</evidence>
<organism evidence="1 2">
    <name type="scientific">Thermosporothrix hazakensis</name>
    <dbReference type="NCBI Taxonomy" id="644383"/>
    <lineage>
        <taxon>Bacteria</taxon>
        <taxon>Bacillati</taxon>
        <taxon>Chloroflexota</taxon>
        <taxon>Ktedonobacteria</taxon>
        <taxon>Ktedonobacterales</taxon>
        <taxon>Thermosporotrichaceae</taxon>
        <taxon>Thermosporothrix</taxon>
    </lineage>
</organism>
<comment type="caution">
    <text evidence="1">The sequence shown here is derived from an EMBL/GenBank/DDBJ whole genome shotgun (WGS) entry which is preliminary data.</text>
</comment>
<sequence length="151" mass="17298">MTPFVNEDGLQGLYQFDASLVRITYKNPRTIQAEGMREEALCSICYNFDRGKKNFVASNEFFLVSEYIIFLYVMTIVPGRNSNESRKYGDGPLATYQPVCSGIESVLCNVMDCSVVVRLRKYEAFALWHPLRAWPHFALIVPVSWVPSARR</sequence>
<protein>
    <submittedName>
        <fullName evidence="1">Uncharacterized protein</fullName>
    </submittedName>
</protein>
<dbReference type="EMBL" id="QKUF01000003">
    <property type="protein sequence ID" value="PZW33083.1"/>
    <property type="molecule type" value="Genomic_DNA"/>
</dbReference>
<evidence type="ECO:0000313" key="2">
    <source>
        <dbReference type="Proteomes" id="UP000248806"/>
    </source>
</evidence>
<name>A0A326UL76_THEHA</name>
<proteinExistence type="predicted"/>
<reference evidence="1 2" key="1">
    <citation type="submission" date="2018-06" db="EMBL/GenBank/DDBJ databases">
        <title>Genomic Encyclopedia of Archaeal and Bacterial Type Strains, Phase II (KMG-II): from individual species to whole genera.</title>
        <authorList>
            <person name="Goeker M."/>
        </authorList>
    </citation>
    <scope>NUCLEOTIDE SEQUENCE [LARGE SCALE GENOMIC DNA]</scope>
    <source>
        <strain evidence="1 2">ATCC BAA-1881</strain>
    </source>
</reference>
<gene>
    <name evidence="1" type="ORF">EI42_01634</name>
</gene>
<dbReference type="AlphaFoldDB" id="A0A326UL76"/>
<dbReference type="Proteomes" id="UP000248806">
    <property type="component" value="Unassembled WGS sequence"/>
</dbReference>